<evidence type="ECO:0000313" key="2">
    <source>
        <dbReference type="EMBL" id="CAZ15858.1"/>
    </source>
</evidence>
<accession>D6CK69</accession>
<dbReference type="GO" id="GO:0003677">
    <property type="term" value="F:DNA binding"/>
    <property type="evidence" value="ECO:0007669"/>
    <property type="project" value="InterPro"/>
</dbReference>
<evidence type="ECO:0000313" key="3">
    <source>
        <dbReference type="Proteomes" id="UP000001890"/>
    </source>
</evidence>
<dbReference type="InterPro" id="IPR007560">
    <property type="entry name" value="Restrct_endonuc_IV_Mrr"/>
</dbReference>
<dbReference type="KEGG" id="xal:XALq_3201"/>
<dbReference type="GO" id="GO:0009307">
    <property type="term" value="P:DNA restriction-modification system"/>
    <property type="evidence" value="ECO:0007669"/>
    <property type="project" value="InterPro"/>
</dbReference>
<dbReference type="Pfam" id="PF04471">
    <property type="entry name" value="Mrr_cat"/>
    <property type="match status" value="1"/>
</dbReference>
<dbReference type="InterPro" id="IPR011335">
    <property type="entry name" value="Restrct_endonuc-II-like"/>
</dbReference>
<dbReference type="GO" id="GO:0015666">
    <property type="term" value="F:restriction endodeoxyribonuclease activity"/>
    <property type="evidence" value="ECO:0007669"/>
    <property type="project" value="TreeGrafter"/>
</dbReference>
<feature type="domain" description="Restriction endonuclease type IV Mrr" evidence="1">
    <location>
        <begin position="61"/>
        <end position="171"/>
    </location>
</feature>
<keyword evidence="2" id="KW-0540">Nuclease</keyword>
<dbReference type="PANTHER" id="PTHR30015">
    <property type="entry name" value="MRR RESTRICTION SYSTEM PROTEIN"/>
    <property type="match status" value="1"/>
</dbReference>
<dbReference type="CDD" id="cd01037">
    <property type="entry name" value="PDDEXK_nuclease-like"/>
    <property type="match status" value="1"/>
</dbReference>
<dbReference type="AlphaFoldDB" id="D6CK69"/>
<dbReference type="PANTHER" id="PTHR30015:SF7">
    <property type="entry name" value="TYPE IV METHYL-DIRECTED RESTRICTION ENZYME ECOKMRR"/>
    <property type="match status" value="1"/>
</dbReference>
<dbReference type="InterPro" id="IPR011856">
    <property type="entry name" value="tRNA_endonuc-like_dom_sf"/>
</dbReference>
<dbReference type="InterPro" id="IPR052906">
    <property type="entry name" value="Type_IV_Methyl-Rstrct_Enzyme"/>
</dbReference>
<keyword evidence="3" id="KW-1185">Reference proteome</keyword>
<name>D6CK69_XANAP</name>
<keyword evidence="2" id="KW-0614">Plasmid</keyword>
<dbReference type="EMBL" id="FP340278">
    <property type="protein sequence ID" value="CAZ15858.1"/>
    <property type="molecule type" value="Genomic_DNA"/>
</dbReference>
<protein>
    <submittedName>
        <fullName evidence="2">Putative restriction endonuclease protein</fullName>
    </submittedName>
</protein>
<geneLocation type="plasmid" evidence="2 3">
    <name>plasmII</name>
</geneLocation>
<proteinExistence type="predicted"/>
<keyword evidence="2" id="KW-0378">Hydrolase</keyword>
<dbReference type="SUPFAM" id="SSF52980">
    <property type="entry name" value="Restriction endonuclease-like"/>
    <property type="match status" value="1"/>
</dbReference>
<dbReference type="OrthoDB" id="577942at2"/>
<gene>
    <name evidence="2" type="ordered locus">XALq_3201</name>
</gene>
<dbReference type="Proteomes" id="UP000001890">
    <property type="component" value="Plasmid plasmII"/>
</dbReference>
<reference evidence="3" key="1">
    <citation type="journal article" date="2009" name="BMC Genomics">
        <title>The complete genome sequence of Xanthomonas albilineans provides new insights into the reductive genome evolution of the xylem-limited Xanthomonadaceae.</title>
        <authorList>
            <person name="Pieretti I."/>
            <person name="Royer M."/>
            <person name="Barbe V."/>
            <person name="Carrere S."/>
            <person name="Koebnik R."/>
            <person name="Cociancich S."/>
            <person name="Couloux A."/>
            <person name="Darrasse A."/>
            <person name="Gouzy J."/>
            <person name="Jacques M.A."/>
            <person name="Lauber E."/>
            <person name="Manceau C."/>
            <person name="Mangenot S."/>
            <person name="Poussier S."/>
            <person name="Segurens B."/>
            <person name="Szurek B."/>
            <person name="Verdier V."/>
            <person name="Arlat M."/>
            <person name="Rott P."/>
        </authorList>
    </citation>
    <scope>NUCLEOTIDE SEQUENCE [LARGE SCALE GENOMIC DNA]</scope>
    <source>
        <strain evidence="3">GPE PC73 / CFBP 7063</strain>
        <plasmid evidence="3">Plasmid plasmII</plasmid>
    </source>
</reference>
<evidence type="ECO:0000259" key="1">
    <source>
        <dbReference type="Pfam" id="PF04471"/>
    </source>
</evidence>
<sequence>MPWPEISALVLSLAILAALAVACALRPKARERRHRRRQEQARRVLVKINTIPLMPQRLAYLRKIDPLTFEELLLEAFERRGYPVERNTHYTGDGGVDGVVYLNGTRYLLQAKRYRKHVNRAHIVAFAQLLEFRGCRGIFIHTGRTGAGSRELAAANPNLTIISGQRLLNLLNSGRLDREKANANRTMGK</sequence>
<dbReference type="Gene3D" id="3.40.1350.10">
    <property type="match status" value="1"/>
</dbReference>
<keyword evidence="2" id="KW-0255">Endonuclease</keyword>
<organism evidence="3">
    <name type="scientific">Xanthomonas albilineans (strain GPE PC73 / CFBP 7063)</name>
    <dbReference type="NCBI Taxonomy" id="380358"/>
    <lineage>
        <taxon>Bacteria</taxon>
        <taxon>Pseudomonadati</taxon>
        <taxon>Pseudomonadota</taxon>
        <taxon>Gammaproteobacteria</taxon>
        <taxon>Lysobacterales</taxon>
        <taxon>Lysobacteraceae</taxon>
        <taxon>Xanthomonas</taxon>
    </lineage>
</organism>
<dbReference type="RefSeq" id="WP_014607071.1">
    <property type="nucleotide sequence ID" value="NZ_CP046571.1"/>
</dbReference>